<dbReference type="EMBL" id="BAAAGU010000015">
    <property type="protein sequence ID" value="GAA0642037.1"/>
    <property type="molecule type" value="Genomic_DNA"/>
</dbReference>
<evidence type="ECO:0000313" key="5">
    <source>
        <dbReference type="Proteomes" id="UP001500724"/>
    </source>
</evidence>
<dbReference type="Pfam" id="PF21597">
    <property type="entry name" value="TetR_C_43"/>
    <property type="match status" value="1"/>
</dbReference>
<dbReference type="SUPFAM" id="SSF48498">
    <property type="entry name" value="Tetracyclin repressor-like, C-terminal domain"/>
    <property type="match status" value="1"/>
</dbReference>
<evidence type="ECO:0000313" key="4">
    <source>
        <dbReference type="EMBL" id="GAA0642037.1"/>
    </source>
</evidence>
<dbReference type="InterPro" id="IPR049445">
    <property type="entry name" value="TetR_SbtR-like_C"/>
</dbReference>
<organism evidence="4 5">
    <name type="scientific">Streptomyces thermocarboxydovorans</name>
    <dbReference type="NCBI Taxonomy" id="59298"/>
    <lineage>
        <taxon>Bacteria</taxon>
        <taxon>Bacillati</taxon>
        <taxon>Actinomycetota</taxon>
        <taxon>Actinomycetes</taxon>
        <taxon>Kitasatosporales</taxon>
        <taxon>Streptomycetaceae</taxon>
        <taxon>Streptomyces</taxon>
    </lineage>
</organism>
<dbReference type="InterPro" id="IPR036271">
    <property type="entry name" value="Tet_transcr_reg_TetR-rel_C_sf"/>
</dbReference>
<dbReference type="InterPro" id="IPR001647">
    <property type="entry name" value="HTH_TetR"/>
</dbReference>
<feature type="domain" description="HTH tetR-type" evidence="3">
    <location>
        <begin position="15"/>
        <end position="75"/>
    </location>
</feature>
<name>A0ABP3SNE6_9ACTN</name>
<dbReference type="Pfam" id="PF00440">
    <property type="entry name" value="TetR_N"/>
    <property type="match status" value="1"/>
</dbReference>
<proteinExistence type="predicted"/>
<dbReference type="Gene3D" id="1.10.357.10">
    <property type="entry name" value="Tetracycline Repressor, domain 2"/>
    <property type="match status" value="1"/>
</dbReference>
<evidence type="ECO:0000259" key="3">
    <source>
        <dbReference type="PROSITE" id="PS50977"/>
    </source>
</evidence>
<dbReference type="Proteomes" id="UP001500724">
    <property type="component" value="Unassembled WGS sequence"/>
</dbReference>
<dbReference type="InterPro" id="IPR050109">
    <property type="entry name" value="HTH-type_TetR-like_transc_reg"/>
</dbReference>
<evidence type="ECO:0000256" key="2">
    <source>
        <dbReference type="PROSITE-ProRule" id="PRU00335"/>
    </source>
</evidence>
<dbReference type="SUPFAM" id="SSF46689">
    <property type="entry name" value="Homeodomain-like"/>
    <property type="match status" value="1"/>
</dbReference>
<dbReference type="PROSITE" id="PS50977">
    <property type="entry name" value="HTH_TETR_2"/>
    <property type="match status" value="1"/>
</dbReference>
<reference evidence="5" key="1">
    <citation type="journal article" date="2019" name="Int. J. Syst. Evol. Microbiol.">
        <title>The Global Catalogue of Microorganisms (GCM) 10K type strain sequencing project: providing services to taxonomists for standard genome sequencing and annotation.</title>
        <authorList>
            <consortium name="The Broad Institute Genomics Platform"/>
            <consortium name="The Broad Institute Genome Sequencing Center for Infectious Disease"/>
            <person name="Wu L."/>
            <person name="Ma J."/>
        </authorList>
    </citation>
    <scope>NUCLEOTIDE SEQUENCE [LARGE SCALE GENOMIC DNA]</scope>
    <source>
        <strain evidence="5">JCM 10367</strain>
    </source>
</reference>
<dbReference type="InterPro" id="IPR009057">
    <property type="entry name" value="Homeodomain-like_sf"/>
</dbReference>
<accession>A0ABP3SNE6</accession>
<dbReference type="PANTHER" id="PTHR30055:SF223">
    <property type="entry name" value="HTH-TYPE TRANSCRIPTIONAL REGULATOR UIDR"/>
    <property type="match status" value="1"/>
</dbReference>
<feature type="DNA-binding region" description="H-T-H motif" evidence="2">
    <location>
        <begin position="38"/>
        <end position="57"/>
    </location>
</feature>
<gene>
    <name evidence="4" type="ORF">GCM10009535_19180</name>
</gene>
<dbReference type="PRINTS" id="PR00455">
    <property type="entry name" value="HTHTETR"/>
</dbReference>
<comment type="caution">
    <text evidence="4">The sequence shown here is derived from an EMBL/GenBank/DDBJ whole genome shotgun (WGS) entry which is preliminary data.</text>
</comment>
<sequence>MVPKLWSETIEEHRRTVREAILDTAWELVTEHGALSVTMSQIAEKAGIGRATLYKYFPDVEAILVAHHERHVTSHLEHLTELRNGTGDAVQRLEAVLERYAYICYHRGRHGSEELAALLHRPEHVAHAEQQLVDLFRELLAEAAAAGALRDDVAPEELASYCLHALSAAGNLPSEPAVRRLVTVTLAGLRSPH</sequence>
<keyword evidence="1 2" id="KW-0238">DNA-binding</keyword>
<protein>
    <recommendedName>
        <fullName evidence="3">HTH tetR-type domain-containing protein</fullName>
    </recommendedName>
</protein>
<keyword evidence="5" id="KW-1185">Reference proteome</keyword>
<dbReference type="PANTHER" id="PTHR30055">
    <property type="entry name" value="HTH-TYPE TRANSCRIPTIONAL REGULATOR RUTR"/>
    <property type="match status" value="1"/>
</dbReference>
<evidence type="ECO:0000256" key="1">
    <source>
        <dbReference type="ARBA" id="ARBA00023125"/>
    </source>
</evidence>